<dbReference type="AlphaFoldDB" id="A0A7R9GJG3"/>
<evidence type="ECO:0000313" key="1">
    <source>
        <dbReference type="EMBL" id="CAD7283376.1"/>
    </source>
</evidence>
<keyword evidence="2" id="KW-1185">Reference proteome</keyword>
<accession>A0A7R9GJG3</accession>
<evidence type="ECO:0000313" key="2">
    <source>
        <dbReference type="Proteomes" id="UP000678499"/>
    </source>
</evidence>
<name>A0A7R9GJG3_9CRUS</name>
<gene>
    <name evidence="1" type="ORF">NMOB1V02_LOCUS10992</name>
</gene>
<organism evidence="1">
    <name type="scientific">Notodromas monacha</name>
    <dbReference type="NCBI Taxonomy" id="399045"/>
    <lineage>
        <taxon>Eukaryota</taxon>
        <taxon>Metazoa</taxon>
        <taxon>Ecdysozoa</taxon>
        <taxon>Arthropoda</taxon>
        <taxon>Crustacea</taxon>
        <taxon>Oligostraca</taxon>
        <taxon>Ostracoda</taxon>
        <taxon>Podocopa</taxon>
        <taxon>Podocopida</taxon>
        <taxon>Cypridocopina</taxon>
        <taxon>Cypridoidea</taxon>
        <taxon>Cyprididae</taxon>
        <taxon>Notodromas</taxon>
    </lineage>
</organism>
<sequence>MLRSQRVPGLARECLQRQGRGPEPGCHVGQSSDVPGTGVVLHREPGQEILRVCDQDRRRHVSPRQYHRWSHPEEYLHQGLHGEADPRIRNTSGIFSGSRPVCCSNRTHRNDCVYGIVLRHPTTRRCQGVRIKKETTSRTRKEMGNLI</sequence>
<dbReference type="EMBL" id="OA887329">
    <property type="protein sequence ID" value="CAD7283376.1"/>
    <property type="molecule type" value="Genomic_DNA"/>
</dbReference>
<reference evidence="1" key="1">
    <citation type="submission" date="2020-11" db="EMBL/GenBank/DDBJ databases">
        <authorList>
            <person name="Tran Van P."/>
        </authorList>
    </citation>
    <scope>NUCLEOTIDE SEQUENCE</scope>
</reference>
<dbReference type="EMBL" id="CAJPEX010005292">
    <property type="protein sequence ID" value="CAG0923528.1"/>
    <property type="molecule type" value="Genomic_DNA"/>
</dbReference>
<proteinExistence type="predicted"/>
<dbReference type="Proteomes" id="UP000678499">
    <property type="component" value="Unassembled WGS sequence"/>
</dbReference>
<protein>
    <submittedName>
        <fullName evidence="1">Uncharacterized protein</fullName>
    </submittedName>
</protein>